<dbReference type="PRINTS" id="PR00625">
    <property type="entry name" value="JDOMAIN"/>
</dbReference>
<evidence type="ECO:0000313" key="3">
    <source>
        <dbReference type="EMBL" id="PZW36767.1"/>
    </source>
</evidence>
<name>A0A326UEB2_THEHA</name>
<dbReference type="GO" id="GO:0051787">
    <property type="term" value="F:misfolded protein binding"/>
    <property type="evidence" value="ECO:0007669"/>
    <property type="project" value="TreeGrafter"/>
</dbReference>
<dbReference type="Gene3D" id="1.10.287.110">
    <property type="entry name" value="DnaJ domain"/>
    <property type="match status" value="1"/>
</dbReference>
<dbReference type="InterPro" id="IPR001623">
    <property type="entry name" value="DnaJ_domain"/>
</dbReference>
<accession>A0A326UEB2</accession>
<proteinExistence type="predicted"/>
<dbReference type="GO" id="GO:0051087">
    <property type="term" value="F:protein-folding chaperone binding"/>
    <property type="evidence" value="ECO:0007669"/>
    <property type="project" value="TreeGrafter"/>
</dbReference>
<dbReference type="Proteomes" id="UP000248806">
    <property type="component" value="Unassembled WGS sequence"/>
</dbReference>
<dbReference type="Gene3D" id="2.130.10.10">
    <property type="entry name" value="YVTN repeat-like/Quinoprotein amine dehydrogenase"/>
    <property type="match status" value="2"/>
</dbReference>
<keyword evidence="1" id="KW-0143">Chaperone</keyword>
<protein>
    <submittedName>
        <fullName evidence="3">DnaJ-like protein</fullName>
    </submittedName>
</protein>
<dbReference type="InterPro" id="IPR036322">
    <property type="entry name" value="WD40_repeat_dom_sf"/>
</dbReference>
<keyword evidence="4" id="KW-1185">Reference proteome</keyword>
<organism evidence="3 4">
    <name type="scientific">Thermosporothrix hazakensis</name>
    <dbReference type="NCBI Taxonomy" id="644383"/>
    <lineage>
        <taxon>Bacteria</taxon>
        <taxon>Bacillati</taxon>
        <taxon>Chloroflexota</taxon>
        <taxon>Ktedonobacteria</taxon>
        <taxon>Ktedonobacterales</taxon>
        <taxon>Thermosporotrichaceae</taxon>
        <taxon>Thermosporothrix</taxon>
    </lineage>
</organism>
<dbReference type="PANTHER" id="PTHR44360">
    <property type="entry name" value="DNAJ HOMOLOG SUBFAMILY B MEMBER 9"/>
    <property type="match status" value="1"/>
</dbReference>
<dbReference type="SMART" id="SM00320">
    <property type="entry name" value="WD40"/>
    <property type="match status" value="2"/>
</dbReference>
<dbReference type="GO" id="GO:0036503">
    <property type="term" value="P:ERAD pathway"/>
    <property type="evidence" value="ECO:0007669"/>
    <property type="project" value="TreeGrafter"/>
</dbReference>
<dbReference type="InterPro" id="IPR015943">
    <property type="entry name" value="WD40/YVTN_repeat-like_dom_sf"/>
</dbReference>
<dbReference type="CDD" id="cd06257">
    <property type="entry name" value="DnaJ"/>
    <property type="match status" value="1"/>
</dbReference>
<dbReference type="SUPFAM" id="SSF46565">
    <property type="entry name" value="Chaperone J-domain"/>
    <property type="match status" value="1"/>
</dbReference>
<dbReference type="PANTHER" id="PTHR44360:SF1">
    <property type="entry name" value="DNAJ HOMOLOG SUBFAMILY B MEMBER 9"/>
    <property type="match status" value="1"/>
</dbReference>
<dbReference type="SUPFAM" id="SSF50978">
    <property type="entry name" value="WD40 repeat-like"/>
    <property type="match status" value="1"/>
</dbReference>
<sequence>MDTPENYYAILGVSEDADNETLKRAYRQLARQHHPDLAGEGSAIQMKRINRAYAVLSDPEKRQHYDAIRGGVIGQTRPRSRPKRFSEQEDLEFAGLNTFCTKGPFRSGPRLHTGLGVISALRSISIASGQLIAAGTLDGTGKIWQLVDDQPCKEIAFSAAPIPTVESLRELRFSEAGSLLTGWGRQAVHVWDAWSGQRLWSYNVSERAVSAHYSLDLVPQVTAKGKQAVRMALPLLPGDIRAPRSWGVRGSDIISHIMEDDTQKLIDPVTCVEENIENRQFWAIRLRALSEDTNHLLTLSCAQIPGEKQQKVILRRWDLTARGRFGGPRPHIDISLDVGDCAACAPPYAVTPDARMVAFGFAGNQLRICDSTNGTFSDLPSGTMGSSARLAFSSDGQWIAIAREDSEINEGVIDLWHAATGQLVQKFYHPWQISSLYFSERQLFVALTDGTIYTWK</sequence>
<reference evidence="3 4" key="1">
    <citation type="submission" date="2018-06" db="EMBL/GenBank/DDBJ databases">
        <title>Genomic Encyclopedia of Archaeal and Bacterial Type Strains, Phase II (KMG-II): from individual species to whole genera.</title>
        <authorList>
            <person name="Goeker M."/>
        </authorList>
    </citation>
    <scope>NUCLEOTIDE SEQUENCE [LARGE SCALE GENOMIC DNA]</scope>
    <source>
        <strain evidence="3 4">ATCC BAA-1881</strain>
    </source>
</reference>
<comment type="caution">
    <text evidence="3">The sequence shown here is derived from an EMBL/GenBank/DDBJ whole genome shotgun (WGS) entry which is preliminary data.</text>
</comment>
<dbReference type="RefSeq" id="WP_111319301.1">
    <property type="nucleotide sequence ID" value="NZ_BIFX01000001.1"/>
</dbReference>
<feature type="domain" description="J" evidence="2">
    <location>
        <begin position="6"/>
        <end position="69"/>
    </location>
</feature>
<evidence type="ECO:0000259" key="2">
    <source>
        <dbReference type="PROSITE" id="PS50076"/>
    </source>
</evidence>
<dbReference type="Pfam" id="PF00226">
    <property type="entry name" value="DnaJ"/>
    <property type="match status" value="1"/>
</dbReference>
<dbReference type="SMART" id="SM00271">
    <property type="entry name" value="DnaJ"/>
    <property type="match status" value="1"/>
</dbReference>
<dbReference type="AlphaFoldDB" id="A0A326UEB2"/>
<dbReference type="InterPro" id="IPR036869">
    <property type="entry name" value="J_dom_sf"/>
</dbReference>
<dbReference type="InterPro" id="IPR051948">
    <property type="entry name" value="Hsp70_co-chaperone_J-domain"/>
</dbReference>
<gene>
    <name evidence="3" type="ORF">EI42_00950</name>
</gene>
<dbReference type="EMBL" id="QKUF01000001">
    <property type="protein sequence ID" value="PZW36767.1"/>
    <property type="molecule type" value="Genomic_DNA"/>
</dbReference>
<dbReference type="InterPro" id="IPR001680">
    <property type="entry name" value="WD40_rpt"/>
</dbReference>
<dbReference type="OrthoDB" id="5126524at2"/>
<dbReference type="PROSITE" id="PS50076">
    <property type="entry name" value="DNAJ_2"/>
    <property type="match status" value="1"/>
</dbReference>
<evidence type="ECO:0000256" key="1">
    <source>
        <dbReference type="ARBA" id="ARBA00023186"/>
    </source>
</evidence>
<evidence type="ECO:0000313" key="4">
    <source>
        <dbReference type="Proteomes" id="UP000248806"/>
    </source>
</evidence>